<feature type="region of interest" description="Disordered" evidence="1">
    <location>
        <begin position="1"/>
        <end position="73"/>
    </location>
</feature>
<keyword evidence="4" id="KW-1185">Reference proteome</keyword>
<keyword evidence="2" id="KW-1133">Transmembrane helix</keyword>
<proteinExistence type="predicted"/>
<keyword evidence="2" id="KW-0812">Transmembrane</keyword>
<reference evidence="3" key="1">
    <citation type="journal article" date="2023" name="PhytoFront">
        <title>Draft Genome Resources of Seven Strains of Tilletia horrida, Causal Agent of Kernel Smut of Rice.</title>
        <authorList>
            <person name="Khanal S."/>
            <person name="Antony Babu S."/>
            <person name="Zhou X.G."/>
        </authorList>
    </citation>
    <scope>NUCLEOTIDE SEQUENCE</scope>
    <source>
        <strain evidence="3">TX6</strain>
    </source>
</reference>
<evidence type="ECO:0000256" key="2">
    <source>
        <dbReference type="SAM" id="Phobius"/>
    </source>
</evidence>
<comment type="caution">
    <text evidence="3">The sequence shown here is derived from an EMBL/GenBank/DDBJ whole genome shotgun (WGS) entry which is preliminary data.</text>
</comment>
<accession>A0AAN6GLB1</accession>
<feature type="region of interest" description="Disordered" evidence="1">
    <location>
        <begin position="316"/>
        <end position="377"/>
    </location>
</feature>
<feature type="region of interest" description="Disordered" evidence="1">
    <location>
        <begin position="392"/>
        <end position="432"/>
    </location>
</feature>
<organism evidence="3 4">
    <name type="scientific">Tilletia horrida</name>
    <dbReference type="NCBI Taxonomy" id="155126"/>
    <lineage>
        <taxon>Eukaryota</taxon>
        <taxon>Fungi</taxon>
        <taxon>Dikarya</taxon>
        <taxon>Basidiomycota</taxon>
        <taxon>Ustilaginomycotina</taxon>
        <taxon>Exobasidiomycetes</taxon>
        <taxon>Tilletiales</taxon>
        <taxon>Tilletiaceae</taxon>
        <taxon>Tilletia</taxon>
    </lineage>
</organism>
<name>A0AAN6GLB1_9BASI</name>
<dbReference type="AlphaFoldDB" id="A0AAN6GLB1"/>
<gene>
    <name evidence="3" type="ORF">OC846_005426</name>
</gene>
<feature type="region of interest" description="Disordered" evidence="1">
    <location>
        <begin position="561"/>
        <end position="587"/>
    </location>
</feature>
<feature type="compositionally biased region" description="Polar residues" evidence="1">
    <location>
        <begin position="1"/>
        <end position="18"/>
    </location>
</feature>
<feature type="compositionally biased region" description="Polar residues" evidence="1">
    <location>
        <begin position="361"/>
        <end position="377"/>
    </location>
</feature>
<dbReference type="Proteomes" id="UP001176517">
    <property type="component" value="Unassembled WGS sequence"/>
</dbReference>
<dbReference type="EMBL" id="JAPDMZ010000207">
    <property type="protein sequence ID" value="KAK0546040.1"/>
    <property type="molecule type" value="Genomic_DNA"/>
</dbReference>
<feature type="compositionally biased region" description="Low complexity" evidence="1">
    <location>
        <begin position="20"/>
        <end position="35"/>
    </location>
</feature>
<evidence type="ECO:0000313" key="4">
    <source>
        <dbReference type="Proteomes" id="UP001176517"/>
    </source>
</evidence>
<keyword evidence="2" id="KW-0472">Membrane</keyword>
<sequence length="613" mass="64070">MATHQDNSPALTNQTLNGGSEPASSSTVAAAATPASSPPPAPHGAPLDGTSHTQPSPSKAIGRPSVPDTPLNPSTNVNNASMLLGVATGLAIVGILLIFGLIWLAFRLHRHHGPEGRVGLHAGRLHPGGTDSSISSDSRLKHLFAPLRHVSRRATTTSGVGVEAQIHRGGSRAEGMRSGAAIHRMELESEDDIARIIPWIHNKSHSSGIGAHGMENGSDSPYTHSVTRFPMPHELGPEASSEGLYPPWAGYQQHAYNNYSPSHSATSFHTMHPNTPLDHPKSGYFVGGQGVLAGPESMYGAYPSCAPARFMHPLSPHGGSSTASHENFNGATSPHPDDTPAPNPAAVAEVVGNSADEMPSRTLSVRNSVKTSDSDTMVCSPLSLTAKRKIFDPSSESGADDGAHVKDLTSAGGIRPLLSPPHSPGGSSHGHQARYEASCYSMMTLTPPERPATSLGLVPISAAALDYGQPNSFASCYQYGWAPVGPPHTDLSPGVDQTRPLSWDGTSAWTMSTGSAGPDFPQPLHYGYQHCYPQPAMMPPLSMPSGLQPRQAPAGLNLSRRSSQAVGNVRRHPSAAASGKLDHAHGLGGLQEHDAEVPVVRPANDVTAPVQAV</sequence>
<feature type="compositionally biased region" description="Polar residues" evidence="1">
    <location>
        <begin position="318"/>
        <end position="332"/>
    </location>
</feature>
<evidence type="ECO:0000313" key="3">
    <source>
        <dbReference type="EMBL" id="KAK0546040.1"/>
    </source>
</evidence>
<evidence type="ECO:0000256" key="1">
    <source>
        <dbReference type="SAM" id="MobiDB-lite"/>
    </source>
</evidence>
<feature type="transmembrane region" description="Helical" evidence="2">
    <location>
        <begin position="82"/>
        <end position="106"/>
    </location>
</feature>
<protein>
    <submittedName>
        <fullName evidence="3">Uncharacterized protein</fullName>
    </submittedName>
</protein>